<comment type="similarity">
    <text evidence="2">Belongs to the peptidase M28 family. M28B subfamily.</text>
</comment>
<reference evidence="9" key="1">
    <citation type="submission" date="2022-07" db="EMBL/GenBank/DDBJ databases">
        <title>Phylogenomic reconstructions and comparative analyses of Kickxellomycotina fungi.</title>
        <authorList>
            <person name="Reynolds N.K."/>
            <person name="Stajich J.E."/>
            <person name="Barry K."/>
            <person name="Grigoriev I.V."/>
            <person name="Crous P."/>
            <person name="Smith M.E."/>
        </authorList>
    </citation>
    <scope>NUCLEOTIDE SEQUENCE</scope>
    <source>
        <strain evidence="9">RSA 1196</strain>
    </source>
</reference>
<dbReference type="GO" id="GO:0006508">
    <property type="term" value="P:proteolysis"/>
    <property type="evidence" value="ECO:0007669"/>
    <property type="project" value="UniProtKB-KW"/>
</dbReference>
<dbReference type="Pfam" id="PF02225">
    <property type="entry name" value="PA"/>
    <property type="match status" value="1"/>
</dbReference>
<dbReference type="SUPFAM" id="SSF52025">
    <property type="entry name" value="PA domain"/>
    <property type="match status" value="1"/>
</dbReference>
<feature type="non-terminal residue" evidence="9">
    <location>
        <position position="1"/>
    </location>
</feature>
<dbReference type="InterPro" id="IPR045175">
    <property type="entry name" value="M28_fam"/>
</dbReference>
<dbReference type="CDD" id="cd00538">
    <property type="entry name" value="PA"/>
    <property type="match status" value="1"/>
</dbReference>
<dbReference type="AlphaFoldDB" id="A0A9W8AL00"/>
<dbReference type="InterPro" id="IPR003137">
    <property type="entry name" value="PA_domain"/>
</dbReference>
<feature type="domain" description="Peptidase M28" evidence="8">
    <location>
        <begin position="225"/>
        <end position="463"/>
    </location>
</feature>
<name>A0A9W8AL00_9FUNG</name>
<evidence type="ECO:0000259" key="7">
    <source>
        <dbReference type="Pfam" id="PF02225"/>
    </source>
</evidence>
<organism evidence="9 10">
    <name type="scientific">Dispira parvispora</name>
    <dbReference type="NCBI Taxonomy" id="1520584"/>
    <lineage>
        <taxon>Eukaryota</taxon>
        <taxon>Fungi</taxon>
        <taxon>Fungi incertae sedis</taxon>
        <taxon>Zoopagomycota</taxon>
        <taxon>Kickxellomycotina</taxon>
        <taxon>Dimargaritomycetes</taxon>
        <taxon>Dimargaritales</taxon>
        <taxon>Dimargaritaceae</taxon>
        <taxon>Dispira</taxon>
    </lineage>
</organism>
<evidence type="ECO:0000313" key="9">
    <source>
        <dbReference type="EMBL" id="KAJ1951995.1"/>
    </source>
</evidence>
<evidence type="ECO:0000256" key="1">
    <source>
        <dbReference type="ARBA" id="ARBA00001947"/>
    </source>
</evidence>
<dbReference type="OrthoDB" id="10013407at2759"/>
<evidence type="ECO:0000256" key="2">
    <source>
        <dbReference type="ARBA" id="ARBA00005634"/>
    </source>
</evidence>
<dbReference type="Proteomes" id="UP001150925">
    <property type="component" value="Unassembled WGS sequence"/>
</dbReference>
<dbReference type="SUPFAM" id="SSF53187">
    <property type="entry name" value="Zn-dependent exopeptidases"/>
    <property type="match status" value="1"/>
</dbReference>
<dbReference type="Gene3D" id="3.50.30.30">
    <property type="match status" value="1"/>
</dbReference>
<dbReference type="Gene3D" id="3.40.630.10">
    <property type="entry name" value="Zn peptidases"/>
    <property type="match status" value="1"/>
</dbReference>
<dbReference type="GO" id="GO:0046872">
    <property type="term" value="F:metal ion binding"/>
    <property type="evidence" value="ECO:0007669"/>
    <property type="project" value="UniProtKB-KW"/>
</dbReference>
<keyword evidence="3 6" id="KW-0645">Protease</keyword>
<dbReference type="Pfam" id="PF04389">
    <property type="entry name" value="Peptidase_M28"/>
    <property type="match status" value="1"/>
</dbReference>
<accession>A0A9W8AL00</accession>
<sequence length="469" mass="51757">ATLVANNESDFLDQDRIRRHLKAFEGIAHAHGNSRAVNLGHRESGDYIFNVLQRTNACDTLETQWFSSPVWTELRPPHLTLISPYEITFQHKVDFQSMRFGGNTTQLLNVPVIAVPSGGCRQQEYSTEVQGAVVLLQEDKGCSFWDAAYAAENRGAAGVLFYNRPTRKQLLRSRVRLDEWKAGDPLITIPVLTASYSVGQLLTGAPNVRINLDIAARTTVESTFNVLCEWKGDDPDDTVVAGAHLDSVAAGPGINDNGSGSATLLEILLTLRQQGFQPSRRLLFAWWGAEEDGLMGSKHFVRTLKAASEDSLVDNVPESPVRSSWPIRAPITWDQIALYLNFDMLASPNYVSLVFRAADAPPDVVVEATYIQRAFEEFFQSRGYTYELTDMITGSDFVPFMKNGVPTGGLATGAGKIKTVEQRRLHGGLANAAFDTCYHNACDTVENINWEALYRMSEAAAHVIIALAE</sequence>
<gene>
    <name evidence="9" type="ORF">IWQ62_006321</name>
</gene>
<dbReference type="InterPro" id="IPR046450">
    <property type="entry name" value="PA_dom_sf"/>
</dbReference>
<keyword evidence="5 6" id="KW-0862">Zinc</keyword>
<evidence type="ECO:0000259" key="8">
    <source>
        <dbReference type="Pfam" id="PF04389"/>
    </source>
</evidence>
<evidence type="ECO:0000256" key="5">
    <source>
        <dbReference type="ARBA" id="ARBA00022833"/>
    </source>
</evidence>
<evidence type="ECO:0000313" key="10">
    <source>
        <dbReference type="Proteomes" id="UP001150925"/>
    </source>
</evidence>
<dbReference type="EC" id="3.4.-.-" evidence="6"/>
<dbReference type="PANTHER" id="PTHR12147">
    <property type="entry name" value="METALLOPEPTIDASE M28 FAMILY MEMBER"/>
    <property type="match status" value="1"/>
</dbReference>
<evidence type="ECO:0000256" key="4">
    <source>
        <dbReference type="ARBA" id="ARBA00022801"/>
    </source>
</evidence>
<dbReference type="EMBL" id="JANBPY010003346">
    <property type="protein sequence ID" value="KAJ1951995.1"/>
    <property type="molecule type" value="Genomic_DNA"/>
</dbReference>
<keyword evidence="6" id="KW-0479">Metal-binding</keyword>
<comment type="caution">
    <text evidence="9">The sequence shown here is derived from an EMBL/GenBank/DDBJ whole genome shotgun (WGS) entry which is preliminary data.</text>
</comment>
<proteinExistence type="inferred from homology"/>
<evidence type="ECO:0000256" key="3">
    <source>
        <dbReference type="ARBA" id="ARBA00022670"/>
    </source>
</evidence>
<keyword evidence="4 6" id="KW-0378">Hydrolase</keyword>
<protein>
    <recommendedName>
        <fullName evidence="6">Peptide hydrolase</fullName>
        <ecNumber evidence="6">3.4.-.-</ecNumber>
    </recommendedName>
</protein>
<keyword evidence="10" id="KW-1185">Reference proteome</keyword>
<evidence type="ECO:0000256" key="6">
    <source>
        <dbReference type="RuleBase" id="RU361240"/>
    </source>
</evidence>
<dbReference type="InterPro" id="IPR007484">
    <property type="entry name" value="Peptidase_M28"/>
</dbReference>
<comment type="cofactor">
    <cofactor evidence="1">
        <name>Zn(2+)</name>
        <dbReference type="ChEBI" id="CHEBI:29105"/>
    </cofactor>
</comment>
<feature type="domain" description="PA" evidence="7">
    <location>
        <begin position="110"/>
        <end position="202"/>
    </location>
</feature>
<dbReference type="PANTHER" id="PTHR12147:SF26">
    <property type="entry name" value="PEPTIDASE M28 DOMAIN-CONTAINING PROTEIN"/>
    <property type="match status" value="1"/>
</dbReference>
<dbReference type="GO" id="GO:0008235">
    <property type="term" value="F:metalloexopeptidase activity"/>
    <property type="evidence" value="ECO:0007669"/>
    <property type="project" value="InterPro"/>
</dbReference>